<protein>
    <recommendedName>
        <fullName evidence="3">TIGR02206 family membrane protein</fullName>
    </recommendedName>
</protein>
<evidence type="ECO:0000313" key="2">
    <source>
        <dbReference type="EMBL" id="SVB95746.1"/>
    </source>
</evidence>
<dbReference type="Pfam" id="PF14808">
    <property type="entry name" value="TMEM164"/>
    <property type="match status" value="1"/>
</dbReference>
<dbReference type="InterPro" id="IPR011737">
    <property type="entry name" value="CHP02206_TP0381"/>
</dbReference>
<name>A0A382I7Z2_9ZZZZ</name>
<feature type="transmembrane region" description="Helical" evidence="1">
    <location>
        <begin position="12"/>
        <end position="29"/>
    </location>
</feature>
<keyword evidence="1" id="KW-1133">Transmembrane helix</keyword>
<dbReference type="NCBIfam" id="TIGR02206">
    <property type="entry name" value="intg_mem_TP0381"/>
    <property type="match status" value="1"/>
</dbReference>
<keyword evidence="1" id="KW-0812">Transmembrane</keyword>
<evidence type="ECO:0008006" key="3">
    <source>
        <dbReference type="Google" id="ProtNLM"/>
    </source>
</evidence>
<feature type="transmembrane region" description="Helical" evidence="1">
    <location>
        <begin position="41"/>
        <end position="60"/>
    </location>
</feature>
<evidence type="ECO:0000256" key="1">
    <source>
        <dbReference type="SAM" id="Phobius"/>
    </source>
</evidence>
<gene>
    <name evidence="2" type="ORF">METZ01_LOCUS248600</name>
</gene>
<reference evidence="2" key="1">
    <citation type="submission" date="2018-05" db="EMBL/GenBank/DDBJ databases">
        <authorList>
            <person name="Lanie J.A."/>
            <person name="Ng W.-L."/>
            <person name="Kazmierczak K.M."/>
            <person name="Andrzejewski T.M."/>
            <person name="Davidsen T.M."/>
            <person name="Wayne K.J."/>
            <person name="Tettelin H."/>
            <person name="Glass J.I."/>
            <person name="Rusch D."/>
            <person name="Podicherti R."/>
            <person name="Tsui H.-C.T."/>
            <person name="Winkler M.E."/>
        </authorList>
    </citation>
    <scope>NUCLEOTIDE SEQUENCE</scope>
</reference>
<dbReference type="AlphaFoldDB" id="A0A382I7Z2"/>
<proteinExistence type="predicted"/>
<keyword evidence="1" id="KW-0472">Membrane</keyword>
<feature type="transmembrane region" description="Helical" evidence="1">
    <location>
        <begin position="204"/>
        <end position="225"/>
    </location>
</feature>
<accession>A0A382I7Z2</accession>
<dbReference type="EMBL" id="UINC01065754">
    <property type="protein sequence ID" value="SVB95746.1"/>
    <property type="molecule type" value="Genomic_DNA"/>
</dbReference>
<organism evidence="2">
    <name type="scientific">marine metagenome</name>
    <dbReference type="NCBI Taxonomy" id="408172"/>
    <lineage>
        <taxon>unclassified sequences</taxon>
        <taxon>metagenomes</taxon>
        <taxon>ecological metagenomes</taxon>
    </lineage>
</organism>
<feature type="transmembrane region" description="Helical" evidence="1">
    <location>
        <begin position="128"/>
        <end position="147"/>
    </location>
</feature>
<feature type="transmembrane region" description="Helical" evidence="1">
    <location>
        <begin position="72"/>
        <end position="90"/>
    </location>
</feature>
<sequence>MDYAIEPLSIEWMITLGCSLAFIFLVLYMGKISNESDKIKYIKILAFIMIFLTIANHTIHLINGTWTLDKQIPIHLCGISALICCVIMFIPENKRQFLFEFLFYFGIIGGAMSILTPLIDNYYGSINFFYLQFFIKHAIIIAFPIYLRNHLNMELRTYSWLRAFIAVNVLLAIIMPLNFYIGSNYMYLAEAPAVDNPLILTTQWPLYVLTWEPIVFALILITYYFSKPKKV</sequence>
<feature type="transmembrane region" description="Helical" evidence="1">
    <location>
        <begin position="159"/>
        <end position="181"/>
    </location>
</feature>
<feature type="transmembrane region" description="Helical" evidence="1">
    <location>
        <begin position="97"/>
        <end position="116"/>
    </location>
</feature>